<dbReference type="STRING" id="1125779.HMPREF1219_00345"/>
<name>S3A499_9CORY</name>
<protein>
    <submittedName>
        <fullName evidence="1">Uncharacterized protein</fullName>
    </submittedName>
</protein>
<dbReference type="Proteomes" id="UP000014408">
    <property type="component" value="Unassembled WGS sequence"/>
</dbReference>
<evidence type="ECO:0000313" key="2">
    <source>
        <dbReference type="Proteomes" id="UP000014408"/>
    </source>
</evidence>
<evidence type="ECO:0000313" key="1">
    <source>
        <dbReference type="EMBL" id="EPD71049.1"/>
    </source>
</evidence>
<sequence>MENQMITIMGVVVILVLLALWIRHNASGQQISFRRVGIDTNFRTGRIRYVDDTAGIFVFPSFTSEPYITLNRVIVDLLNKKDDVYLIKSESMKLELQMQRSEEMAFTSWLESAPSRRQQSVDKAGFRRFISRRSQ</sequence>
<dbReference type="InterPro" id="IPR019675">
    <property type="entry name" value="DUF2550"/>
</dbReference>
<dbReference type="EMBL" id="ATBY01000002">
    <property type="protein sequence ID" value="EPD71049.1"/>
    <property type="molecule type" value="Genomic_DNA"/>
</dbReference>
<accession>S3A499</accession>
<comment type="caution">
    <text evidence="1">The sequence shown here is derived from an EMBL/GenBank/DDBJ whole genome shotgun (WGS) entry which is preliminary data.</text>
</comment>
<dbReference type="HOGENOM" id="CLU_1882257_0_0_11"/>
<proteinExistence type="predicted"/>
<dbReference type="PATRIC" id="fig|1125779.3.peg.335"/>
<dbReference type="AlphaFoldDB" id="S3A499"/>
<dbReference type="Pfam" id="PF10739">
    <property type="entry name" value="DUF2550"/>
    <property type="match status" value="1"/>
</dbReference>
<gene>
    <name evidence="1" type="ORF">HMPREF1219_00345</name>
</gene>
<keyword evidence="2" id="KW-1185">Reference proteome</keyword>
<reference evidence="1 2" key="1">
    <citation type="submission" date="2013-05" db="EMBL/GenBank/DDBJ databases">
        <title>The Genome Sequence of Corynebacterium pyruviciproducens 1773O (ATCC BAA-1742).</title>
        <authorList>
            <consortium name="The Broad Institute Genomics Platform"/>
            <person name="Earl A."/>
            <person name="Ward D."/>
            <person name="Feldgarden M."/>
            <person name="Gevers D."/>
            <person name="Tong J."/>
            <person name="Walker B."/>
            <person name="Young S."/>
            <person name="Zeng Q."/>
            <person name="Gargeya S."/>
            <person name="Fitzgerald M."/>
            <person name="Haas B."/>
            <person name="Abouelleil A."/>
            <person name="Allen A.W."/>
            <person name="Alvarado L."/>
            <person name="Arachchi H.M."/>
            <person name="Berlin A.M."/>
            <person name="Chapman S.B."/>
            <person name="Gainer-Dewar J."/>
            <person name="Goldberg J."/>
            <person name="Griggs A."/>
            <person name="Gujja S."/>
            <person name="Hansen M."/>
            <person name="Howarth C."/>
            <person name="Imamovic A."/>
            <person name="Ireland A."/>
            <person name="Larimer J."/>
            <person name="McCowan C."/>
            <person name="Murphy C."/>
            <person name="Pearson M."/>
            <person name="Poon T.W."/>
            <person name="Priest M."/>
            <person name="Roberts A."/>
            <person name="Saif S."/>
            <person name="Shea T."/>
            <person name="Sisk P."/>
            <person name="Sykes S."/>
            <person name="Wortman J."/>
            <person name="Nusbaum C."/>
            <person name="Birren B."/>
        </authorList>
    </citation>
    <scope>NUCLEOTIDE SEQUENCE [LARGE SCALE GENOMIC DNA]</scope>
    <source>
        <strain evidence="1 2">ATCC BAA-1742</strain>
    </source>
</reference>
<organism evidence="1 2">
    <name type="scientific">Corynebacterium pyruviciproducens ATCC BAA-1742</name>
    <dbReference type="NCBI Taxonomy" id="1125779"/>
    <lineage>
        <taxon>Bacteria</taxon>
        <taxon>Bacillati</taxon>
        <taxon>Actinomycetota</taxon>
        <taxon>Actinomycetes</taxon>
        <taxon>Mycobacteriales</taxon>
        <taxon>Corynebacteriaceae</taxon>
        <taxon>Corynebacterium</taxon>
    </lineage>
</organism>